<reference evidence="7 8" key="1">
    <citation type="submission" date="2016-10" db="EMBL/GenBank/DDBJ databases">
        <authorList>
            <person name="de Groot N.N."/>
        </authorList>
    </citation>
    <scope>NUCLEOTIDE SEQUENCE [LARGE SCALE GENOMIC DNA]</scope>
    <source>
        <strain evidence="7 8">DSM 12271</strain>
    </source>
</reference>
<keyword evidence="2 4" id="KW-0808">Transferase</keyword>
<dbReference type="PROSITE" id="PS01230">
    <property type="entry name" value="TRMA_1"/>
    <property type="match status" value="1"/>
</dbReference>
<dbReference type="InterPro" id="IPR029063">
    <property type="entry name" value="SAM-dependent_MTases_sf"/>
</dbReference>
<dbReference type="FunFam" id="2.40.50.140:FF:000097">
    <property type="entry name" value="23S rRNA (uracil(1939)-C(5))-methyltransferase RlmD"/>
    <property type="match status" value="1"/>
</dbReference>
<dbReference type="AlphaFoldDB" id="A0A1I0Y4M7"/>
<evidence type="ECO:0000259" key="6">
    <source>
        <dbReference type="PROSITE" id="PS50926"/>
    </source>
</evidence>
<evidence type="ECO:0000256" key="2">
    <source>
        <dbReference type="ARBA" id="ARBA00022679"/>
    </source>
</evidence>
<evidence type="ECO:0000313" key="7">
    <source>
        <dbReference type="EMBL" id="SFB08355.1"/>
    </source>
</evidence>
<feature type="domain" description="TRAM" evidence="6">
    <location>
        <begin position="1"/>
        <end position="59"/>
    </location>
</feature>
<dbReference type="RefSeq" id="WP_090040630.1">
    <property type="nucleotide sequence ID" value="NZ_FOKI01000011.1"/>
</dbReference>
<dbReference type="PROSITE" id="PS50926">
    <property type="entry name" value="TRAM"/>
    <property type="match status" value="1"/>
</dbReference>
<dbReference type="CDD" id="cd02440">
    <property type="entry name" value="AdoMet_MTases"/>
    <property type="match status" value="1"/>
</dbReference>
<dbReference type="GO" id="GO:0070041">
    <property type="term" value="F:rRNA (uridine-C5-)-methyltransferase activity"/>
    <property type="evidence" value="ECO:0007669"/>
    <property type="project" value="TreeGrafter"/>
</dbReference>
<organism evidence="7 8">
    <name type="scientific">Clostridium frigidicarnis</name>
    <dbReference type="NCBI Taxonomy" id="84698"/>
    <lineage>
        <taxon>Bacteria</taxon>
        <taxon>Bacillati</taxon>
        <taxon>Bacillota</taxon>
        <taxon>Clostridia</taxon>
        <taxon>Eubacteriales</taxon>
        <taxon>Clostridiaceae</taxon>
        <taxon>Clostridium</taxon>
    </lineage>
</organism>
<comment type="similarity">
    <text evidence="4">Belongs to the class I-like SAM-binding methyltransferase superfamily. RNA M5U methyltransferase family.</text>
</comment>
<dbReference type="SUPFAM" id="SSF50249">
    <property type="entry name" value="Nucleic acid-binding proteins"/>
    <property type="match status" value="1"/>
</dbReference>
<evidence type="ECO:0000256" key="1">
    <source>
        <dbReference type="ARBA" id="ARBA00022603"/>
    </source>
</evidence>
<dbReference type="PANTHER" id="PTHR11061">
    <property type="entry name" value="RNA M5U METHYLTRANSFERASE"/>
    <property type="match status" value="1"/>
</dbReference>
<dbReference type="GO" id="GO:0070475">
    <property type="term" value="P:rRNA base methylation"/>
    <property type="evidence" value="ECO:0007669"/>
    <property type="project" value="TreeGrafter"/>
</dbReference>
<keyword evidence="8" id="KW-1185">Reference proteome</keyword>
<dbReference type="InterPro" id="IPR012340">
    <property type="entry name" value="NA-bd_OB-fold"/>
</dbReference>
<feature type="active site" description="Nucleophile" evidence="4">
    <location>
        <position position="418"/>
    </location>
</feature>
<dbReference type="PANTHER" id="PTHR11061:SF30">
    <property type="entry name" value="TRNA (URACIL(54)-C(5))-METHYLTRANSFERASE"/>
    <property type="match status" value="1"/>
</dbReference>
<feature type="binding site" evidence="4">
    <location>
        <position position="343"/>
    </location>
    <ligand>
        <name>S-adenosyl-L-methionine</name>
        <dbReference type="ChEBI" id="CHEBI:59789"/>
    </ligand>
</feature>
<dbReference type="PROSITE" id="PS51687">
    <property type="entry name" value="SAM_MT_RNA_M5U"/>
    <property type="match status" value="1"/>
</dbReference>
<dbReference type="OrthoDB" id="9804590at2"/>
<dbReference type="InterPro" id="IPR010280">
    <property type="entry name" value="U5_MeTrfase_fam"/>
</dbReference>
<dbReference type="InterPro" id="IPR030390">
    <property type="entry name" value="MeTrfase_TrmA_AS"/>
</dbReference>
<feature type="binding site" evidence="4">
    <location>
        <position position="293"/>
    </location>
    <ligand>
        <name>S-adenosyl-L-methionine</name>
        <dbReference type="ChEBI" id="CHEBI:59789"/>
    </ligand>
</feature>
<name>A0A1I0Y4M7_9CLOT</name>
<dbReference type="FunFam" id="3.40.50.150:FF:000009">
    <property type="entry name" value="23S rRNA (Uracil(1939)-C(5))-methyltransferase RlmD"/>
    <property type="match status" value="1"/>
</dbReference>
<dbReference type="FunFam" id="2.40.50.1070:FF:000003">
    <property type="entry name" value="23S rRNA (Uracil-5-)-methyltransferase RumA"/>
    <property type="match status" value="1"/>
</dbReference>
<gene>
    <name evidence="7" type="ORF">SAMN04488528_101141</name>
</gene>
<accession>A0A1I0Y4M7</accession>
<dbReference type="Gene3D" id="2.40.50.1070">
    <property type="match status" value="1"/>
</dbReference>
<evidence type="ECO:0000256" key="4">
    <source>
        <dbReference type="PROSITE-ProRule" id="PRU01024"/>
    </source>
</evidence>
<dbReference type="Pfam" id="PF05958">
    <property type="entry name" value="tRNA_U5-meth_tr"/>
    <property type="match status" value="1"/>
</dbReference>
<sequence>MVEKNKDYVLDIVSLGYEGEGVAKIDNFPIFIQGALIGEKVKIKIVKVNKNFAFGKLIEIIEESEHRREAVCPIYKRCGGCSLQHLSYEKQLEFKRDRVKDCLSKIGRINDVTVLDTLGMNDNPYRYRNKVQLPVGERNGEIQVGFYAPRSHDIISMESCNIQHEEADKVVELVKHWMKNNNIKAYDEKDHNDKRDKADLKNRVRHIMVRKGYKTKEIMVVIVTASKDLNGKEELIALLRNNITGIKSIIQNINPKNTNVVLGEECITLWGSDNIKDYIGEFHFNISPLSFFQVNPDQTEVLYKKALEYAGLTGNEVVFDAYCGTGTISLFLSKNAKKVYGVEIVAPAIENAKINAVENGVDNAEFIVGEAEKVIPYMIDKGVYADVVVVDPPRKGCGKELLEAIGKMSPKRVVYVSCDPSTLARDLCVLRDLGYSIDEVQPVDMFPHSSHVETVVLLSHKKADTHINVNVEFGNGDGKIPVGKIAEKAEEYKPSERVTYKMIQEYVEGKYGFKVHTAYIAEVKRDLGLRMYDAPNSVEELKNSRNHPTPEKVEAIKDALKYFALI</sequence>
<dbReference type="Gene3D" id="2.40.50.140">
    <property type="entry name" value="Nucleic acid-binding proteins"/>
    <property type="match status" value="1"/>
</dbReference>
<dbReference type="Proteomes" id="UP000198619">
    <property type="component" value="Unassembled WGS sequence"/>
</dbReference>
<proteinExistence type="inferred from homology"/>
<evidence type="ECO:0000313" key="8">
    <source>
        <dbReference type="Proteomes" id="UP000198619"/>
    </source>
</evidence>
<dbReference type="Gene3D" id="3.40.50.150">
    <property type="entry name" value="Vaccinia Virus protein VP39"/>
    <property type="match status" value="1"/>
</dbReference>
<dbReference type="NCBIfam" id="TIGR00479">
    <property type="entry name" value="rumA"/>
    <property type="match status" value="1"/>
</dbReference>
<dbReference type="Pfam" id="PF01938">
    <property type="entry name" value="TRAM"/>
    <property type="match status" value="1"/>
</dbReference>
<feature type="active site" evidence="5">
    <location>
        <position position="418"/>
    </location>
</feature>
<dbReference type="SUPFAM" id="SSF53335">
    <property type="entry name" value="S-adenosyl-L-methionine-dependent methyltransferases"/>
    <property type="match status" value="1"/>
</dbReference>
<evidence type="ECO:0000256" key="3">
    <source>
        <dbReference type="ARBA" id="ARBA00022691"/>
    </source>
</evidence>
<feature type="binding site" evidence="4">
    <location>
        <position position="391"/>
    </location>
    <ligand>
        <name>S-adenosyl-L-methionine</name>
        <dbReference type="ChEBI" id="CHEBI:59789"/>
    </ligand>
</feature>
<dbReference type="EMBL" id="FOKI01000011">
    <property type="protein sequence ID" value="SFB08355.1"/>
    <property type="molecule type" value="Genomic_DNA"/>
</dbReference>
<dbReference type="PROSITE" id="PS01231">
    <property type="entry name" value="TRMA_2"/>
    <property type="match status" value="1"/>
</dbReference>
<dbReference type="InterPro" id="IPR030391">
    <property type="entry name" value="MeTrfase_TrmA_CS"/>
</dbReference>
<dbReference type="InterPro" id="IPR002792">
    <property type="entry name" value="TRAM_dom"/>
</dbReference>
<protein>
    <submittedName>
        <fullName evidence="7">23S rRNA m(5)U-1939 methyltransferase</fullName>
    </submittedName>
</protein>
<keyword evidence="1 4" id="KW-0489">Methyltransferase</keyword>
<feature type="binding site" evidence="4">
    <location>
        <position position="322"/>
    </location>
    <ligand>
        <name>S-adenosyl-L-methionine</name>
        <dbReference type="ChEBI" id="CHEBI:59789"/>
    </ligand>
</feature>
<evidence type="ECO:0000256" key="5">
    <source>
        <dbReference type="PROSITE-ProRule" id="PRU10015"/>
    </source>
</evidence>
<dbReference type="STRING" id="84698.SAMN04488528_101141"/>
<keyword evidence="3 4" id="KW-0949">S-adenosyl-L-methionine</keyword>